<dbReference type="CDD" id="cd00158">
    <property type="entry name" value="RHOD"/>
    <property type="match status" value="1"/>
</dbReference>
<dbReference type="SMART" id="SM00450">
    <property type="entry name" value="RHOD"/>
    <property type="match status" value="1"/>
</dbReference>
<evidence type="ECO:0000256" key="2">
    <source>
        <dbReference type="ARBA" id="ARBA00022741"/>
    </source>
</evidence>
<dbReference type="AlphaFoldDB" id="A0A917IR01"/>
<reference evidence="5 6" key="1">
    <citation type="journal article" date="2014" name="Int. J. Syst. Evol. Microbiol.">
        <title>Complete genome sequence of Corynebacterium casei LMG S-19264T (=DSM 44701T), isolated from a smear-ripened cheese.</title>
        <authorList>
            <consortium name="US DOE Joint Genome Institute (JGI-PGF)"/>
            <person name="Walter F."/>
            <person name="Albersmeier A."/>
            <person name="Kalinowski J."/>
            <person name="Ruckert C."/>
        </authorList>
    </citation>
    <scope>NUCLEOTIDE SEQUENCE [LARGE SCALE GENOMIC DNA]</scope>
    <source>
        <strain evidence="5 6">CCM 8669</strain>
    </source>
</reference>
<proteinExistence type="predicted"/>
<dbReference type="EMBL" id="BMDC01000001">
    <property type="protein sequence ID" value="GGH60648.1"/>
    <property type="molecule type" value="Genomic_DNA"/>
</dbReference>
<dbReference type="GO" id="GO:0004792">
    <property type="term" value="F:thiosulfate-cyanide sulfurtransferase activity"/>
    <property type="evidence" value="ECO:0007669"/>
    <property type="project" value="TreeGrafter"/>
</dbReference>
<gene>
    <name evidence="5" type="ORF">GCM10007359_09030</name>
</gene>
<accession>A0A917IR01</accession>
<evidence type="ECO:0000313" key="6">
    <source>
        <dbReference type="Proteomes" id="UP000600171"/>
    </source>
</evidence>
<dbReference type="GO" id="GO:0005737">
    <property type="term" value="C:cytoplasm"/>
    <property type="evidence" value="ECO:0007669"/>
    <property type="project" value="TreeGrafter"/>
</dbReference>
<dbReference type="Gene3D" id="3.40.50.720">
    <property type="entry name" value="NAD(P)-binding Rossmann-like Domain"/>
    <property type="match status" value="1"/>
</dbReference>
<dbReference type="CDD" id="cd00757">
    <property type="entry name" value="ThiF_MoeB_HesA_family"/>
    <property type="match status" value="1"/>
</dbReference>
<keyword evidence="2" id="KW-0547">Nucleotide-binding</keyword>
<evidence type="ECO:0000256" key="3">
    <source>
        <dbReference type="ARBA" id="ARBA00022840"/>
    </source>
</evidence>
<dbReference type="Pfam" id="PF00899">
    <property type="entry name" value="ThiF"/>
    <property type="match status" value="1"/>
</dbReference>
<dbReference type="InterPro" id="IPR036873">
    <property type="entry name" value="Rhodanese-like_dom_sf"/>
</dbReference>
<dbReference type="Pfam" id="PF00581">
    <property type="entry name" value="Rhodanese"/>
    <property type="match status" value="1"/>
</dbReference>
<dbReference type="InterPro" id="IPR035985">
    <property type="entry name" value="Ubiquitin-activating_enz"/>
</dbReference>
<name>A0A917IR01_9MICC</name>
<feature type="domain" description="Rhodanese" evidence="4">
    <location>
        <begin position="299"/>
        <end position="394"/>
    </location>
</feature>
<evidence type="ECO:0000256" key="1">
    <source>
        <dbReference type="ARBA" id="ARBA00022679"/>
    </source>
</evidence>
<dbReference type="FunFam" id="3.40.50.720:FF:000033">
    <property type="entry name" value="Adenylyltransferase and sulfurtransferase MOCS3"/>
    <property type="match status" value="1"/>
</dbReference>
<dbReference type="PANTHER" id="PTHR10953">
    <property type="entry name" value="UBIQUITIN-ACTIVATING ENZYME E1"/>
    <property type="match status" value="1"/>
</dbReference>
<sequence length="396" mass="42615">MTETFTSTEYKLYGRQMLLPELGTAGQLKLKKAHVLVVGAGGLGAPALLYLAGAGVGTITVVDDDQVELSNLHRQVVHSFATVGNSKAESAAASLRALNPTIAVRTIKERLTEANAQRLLGGVDAVLDGSDNFSTRYTVSEAAARFSIPHIWGAILGFDAQMSVFWAGRGPVYEDLYPMAPAEGSVPTCSTAGVMGAMAGVVGTSMAMEAIKVLAEIGTPLMGQVGYYSALEGRWDYIPLKARQREVAAEEKEAANTPQNAEPQKVAVTKRHIVDEFMVTPVQAEKTRCTYVEYRELAQLEDIVLLDVREPAEFAALSLPGAQNLPLSVLEELKQKNQLKSFVSGKYRLGYQVIVVYCVGGPRAGLAAQMLRDAGGRKVYEMTDGLPGWLMSQKSQ</sequence>
<keyword evidence="3" id="KW-0067">ATP-binding</keyword>
<dbReference type="GO" id="GO:0005524">
    <property type="term" value="F:ATP binding"/>
    <property type="evidence" value="ECO:0007669"/>
    <property type="project" value="UniProtKB-KW"/>
</dbReference>
<keyword evidence="1" id="KW-0808">Transferase</keyword>
<dbReference type="SUPFAM" id="SSF69572">
    <property type="entry name" value="Activating enzymes of the ubiquitin-like proteins"/>
    <property type="match status" value="1"/>
</dbReference>
<dbReference type="PROSITE" id="PS50206">
    <property type="entry name" value="RHODANESE_3"/>
    <property type="match status" value="1"/>
</dbReference>
<evidence type="ECO:0000259" key="4">
    <source>
        <dbReference type="PROSITE" id="PS50206"/>
    </source>
</evidence>
<dbReference type="Gene3D" id="3.40.250.10">
    <property type="entry name" value="Rhodanese-like domain"/>
    <property type="match status" value="1"/>
</dbReference>
<dbReference type="GO" id="GO:0016779">
    <property type="term" value="F:nucleotidyltransferase activity"/>
    <property type="evidence" value="ECO:0007669"/>
    <property type="project" value="TreeGrafter"/>
</dbReference>
<dbReference type="RefSeq" id="WP_188359105.1">
    <property type="nucleotide sequence ID" value="NZ_BMDC01000001.1"/>
</dbReference>
<dbReference type="PANTHER" id="PTHR10953:SF102">
    <property type="entry name" value="ADENYLYLTRANSFERASE AND SULFURTRANSFERASE MOCS3"/>
    <property type="match status" value="1"/>
</dbReference>
<protein>
    <submittedName>
        <fullName evidence="5">Molybdopterin biosynthesis protein MoeB</fullName>
    </submittedName>
</protein>
<evidence type="ECO:0000313" key="5">
    <source>
        <dbReference type="EMBL" id="GGH60648.1"/>
    </source>
</evidence>
<keyword evidence="6" id="KW-1185">Reference proteome</keyword>
<dbReference type="GO" id="GO:0008641">
    <property type="term" value="F:ubiquitin-like modifier activating enzyme activity"/>
    <property type="evidence" value="ECO:0007669"/>
    <property type="project" value="InterPro"/>
</dbReference>
<comment type="caution">
    <text evidence="5">The sequence shown here is derived from an EMBL/GenBank/DDBJ whole genome shotgun (WGS) entry which is preliminary data.</text>
</comment>
<dbReference type="InterPro" id="IPR000594">
    <property type="entry name" value="ThiF_NAD_FAD-bd"/>
</dbReference>
<dbReference type="InterPro" id="IPR045886">
    <property type="entry name" value="ThiF/MoeB/HesA"/>
</dbReference>
<organism evidence="5 6">
    <name type="scientific">Rothia aerolata</name>
    <dbReference type="NCBI Taxonomy" id="1812262"/>
    <lineage>
        <taxon>Bacteria</taxon>
        <taxon>Bacillati</taxon>
        <taxon>Actinomycetota</taxon>
        <taxon>Actinomycetes</taxon>
        <taxon>Micrococcales</taxon>
        <taxon>Micrococcaceae</taxon>
        <taxon>Rothia</taxon>
    </lineage>
</organism>
<dbReference type="InterPro" id="IPR001763">
    <property type="entry name" value="Rhodanese-like_dom"/>
</dbReference>
<dbReference type="Proteomes" id="UP000600171">
    <property type="component" value="Unassembled WGS sequence"/>
</dbReference>